<feature type="transmembrane region" description="Helical" evidence="7">
    <location>
        <begin position="77"/>
        <end position="95"/>
    </location>
</feature>
<sequence length="153" mass="15765">MVPTAIRDAALLLARLGLGVVFVAHGWQKIATNGIAGTAAFFEQVGAPLPTLSAWFAALVELVAGAALIIGLAVPVAGLLLALDMLGAYVFVHAGKGLFIDTGGAELVMALGAGSLALAAAGSGRFGLDHLLAPRLRPRQRDRERHREHAGRS</sequence>
<dbReference type="Pfam" id="PF07681">
    <property type="entry name" value="DoxX"/>
    <property type="match status" value="1"/>
</dbReference>
<dbReference type="InterPro" id="IPR032808">
    <property type="entry name" value="DoxX"/>
</dbReference>
<proteinExistence type="inferred from homology"/>
<feature type="transmembrane region" description="Helical" evidence="7">
    <location>
        <begin position="107"/>
        <end position="128"/>
    </location>
</feature>
<dbReference type="Proteomes" id="UP000616724">
    <property type="component" value="Unassembled WGS sequence"/>
</dbReference>
<evidence type="ECO:0000256" key="1">
    <source>
        <dbReference type="ARBA" id="ARBA00004651"/>
    </source>
</evidence>
<comment type="subcellular location">
    <subcellularLocation>
        <location evidence="1">Cell membrane</location>
        <topology evidence="1">Multi-pass membrane protein</topology>
    </subcellularLocation>
</comment>
<protein>
    <recommendedName>
        <fullName evidence="10">DoxX family protein</fullName>
    </recommendedName>
</protein>
<dbReference type="AlphaFoldDB" id="A0A8J3RNR3"/>
<comment type="similarity">
    <text evidence="2">Belongs to the DoxX family.</text>
</comment>
<evidence type="ECO:0008006" key="10">
    <source>
        <dbReference type="Google" id="ProtNLM"/>
    </source>
</evidence>
<dbReference type="EMBL" id="BOOH01000045">
    <property type="protein sequence ID" value="GIH79042.1"/>
    <property type="molecule type" value="Genomic_DNA"/>
</dbReference>
<reference evidence="8 9" key="1">
    <citation type="submission" date="2021-01" db="EMBL/GenBank/DDBJ databases">
        <title>Whole genome shotgun sequence of Planobispora longispora NBRC 13918.</title>
        <authorList>
            <person name="Komaki H."/>
            <person name="Tamura T."/>
        </authorList>
    </citation>
    <scope>NUCLEOTIDE SEQUENCE [LARGE SCALE GENOMIC DNA]</scope>
    <source>
        <strain evidence="8 9">NBRC 13918</strain>
    </source>
</reference>
<organism evidence="8 9">
    <name type="scientific">Planobispora longispora</name>
    <dbReference type="NCBI Taxonomy" id="28887"/>
    <lineage>
        <taxon>Bacteria</taxon>
        <taxon>Bacillati</taxon>
        <taxon>Actinomycetota</taxon>
        <taxon>Actinomycetes</taxon>
        <taxon>Streptosporangiales</taxon>
        <taxon>Streptosporangiaceae</taxon>
        <taxon>Planobispora</taxon>
    </lineage>
</organism>
<evidence type="ECO:0000256" key="2">
    <source>
        <dbReference type="ARBA" id="ARBA00006679"/>
    </source>
</evidence>
<comment type="caution">
    <text evidence="8">The sequence shown here is derived from an EMBL/GenBank/DDBJ whole genome shotgun (WGS) entry which is preliminary data.</text>
</comment>
<evidence type="ECO:0000256" key="7">
    <source>
        <dbReference type="SAM" id="Phobius"/>
    </source>
</evidence>
<evidence type="ECO:0000256" key="3">
    <source>
        <dbReference type="ARBA" id="ARBA00022475"/>
    </source>
</evidence>
<evidence type="ECO:0000256" key="6">
    <source>
        <dbReference type="ARBA" id="ARBA00023136"/>
    </source>
</evidence>
<feature type="transmembrane region" description="Helical" evidence="7">
    <location>
        <begin position="50"/>
        <end position="70"/>
    </location>
</feature>
<dbReference type="InterPro" id="IPR051907">
    <property type="entry name" value="DoxX-like_oxidoreductase"/>
</dbReference>
<name>A0A8J3RNR3_9ACTN</name>
<keyword evidence="9" id="KW-1185">Reference proteome</keyword>
<accession>A0A8J3RNR3</accession>
<dbReference type="PANTHER" id="PTHR33452">
    <property type="entry name" value="OXIDOREDUCTASE CATD-RELATED"/>
    <property type="match status" value="1"/>
</dbReference>
<keyword evidence="5 7" id="KW-1133">Transmembrane helix</keyword>
<dbReference type="GO" id="GO:0005886">
    <property type="term" value="C:plasma membrane"/>
    <property type="evidence" value="ECO:0007669"/>
    <property type="project" value="UniProtKB-SubCell"/>
</dbReference>
<keyword evidence="6 7" id="KW-0472">Membrane</keyword>
<gene>
    <name evidence="8" type="ORF">Plo01_54710</name>
</gene>
<evidence type="ECO:0000256" key="4">
    <source>
        <dbReference type="ARBA" id="ARBA00022692"/>
    </source>
</evidence>
<keyword evidence="4 7" id="KW-0812">Transmembrane</keyword>
<evidence type="ECO:0000313" key="8">
    <source>
        <dbReference type="EMBL" id="GIH79042.1"/>
    </source>
</evidence>
<dbReference type="PANTHER" id="PTHR33452:SF1">
    <property type="entry name" value="INNER MEMBRANE PROTEIN YPHA-RELATED"/>
    <property type="match status" value="1"/>
</dbReference>
<dbReference type="RefSeq" id="WP_203893515.1">
    <property type="nucleotide sequence ID" value="NZ_BOOH01000045.1"/>
</dbReference>
<keyword evidence="3" id="KW-1003">Cell membrane</keyword>
<evidence type="ECO:0000313" key="9">
    <source>
        <dbReference type="Proteomes" id="UP000616724"/>
    </source>
</evidence>
<evidence type="ECO:0000256" key="5">
    <source>
        <dbReference type="ARBA" id="ARBA00022989"/>
    </source>
</evidence>